<keyword evidence="3" id="KW-1185">Reference proteome</keyword>
<accession>A0A5P2B670</accession>
<dbReference type="EMBL" id="CP029193">
    <property type="protein sequence ID" value="QES25934.1"/>
    <property type="molecule type" value="Genomic_DNA"/>
</dbReference>
<feature type="compositionally biased region" description="Basic and acidic residues" evidence="1">
    <location>
        <begin position="23"/>
        <end position="35"/>
    </location>
</feature>
<dbReference type="Gene3D" id="1.10.1780.10">
    <property type="entry name" value="Clp, N-terminal domain"/>
    <property type="match status" value="1"/>
</dbReference>
<protein>
    <submittedName>
        <fullName evidence="2">Peptidase</fullName>
    </submittedName>
</protein>
<evidence type="ECO:0000256" key="1">
    <source>
        <dbReference type="SAM" id="MobiDB-lite"/>
    </source>
</evidence>
<organism evidence="2 3">
    <name type="scientific">Streptomyces venezuelae</name>
    <dbReference type="NCBI Taxonomy" id="54571"/>
    <lineage>
        <taxon>Bacteria</taxon>
        <taxon>Bacillati</taxon>
        <taxon>Actinomycetota</taxon>
        <taxon>Actinomycetes</taxon>
        <taxon>Kitasatosporales</taxon>
        <taxon>Streptomycetaceae</taxon>
        <taxon>Streptomyces</taxon>
    </lineage>
</organism>
<name>A0A5P2B670_STRVZ</name>
<sequence>MPLGVDVVGDVHSRTPSGAEPGPTREEPGPTREELDSGLTAELASVVSGARRRAVRDGDRQIDTAHLLHSLLETDPEVRAAFESGAQAVRVLGYLVQRSIGYGLQWQGTVEDSGAVPVVTPVRETGWSPSAVTAMEVARERAERRGEPRALGMDLLAGLVADPECRAVEVLARARVDVPALLTRIEAGCRQNAQ</sequence>
<reference evidence="2 3" key="1">
    <citation type="submission" date="2018-05" db="EMBL/GenBank/DDBJ databases">
        <title>Streptomyces venezuelae.</title>
        <authorList>
            <person name="Kim W."/>
            <person name="Lee N."/>
            <person name="Cho B.-K."/>
        </authorList>
    </citation>
    <scope>NUCLEOTIDE SEQUENCE [LARGE SCALE GENOMIC DNA]</scope>
    <source>
        <strain evidence="2 3">ATCC 14583</strain>
    </source>
</reference>
<dbReference type="InterPro" id="IPR036628">
    <property type="entry name" value="Clp_N_dom_sf"/>
</dbReference>
<feature type="region of interest" description="Disordered" evidence="1">
    <location>
        <begin position="1"/>
        <end position="38"/>
    </location>
</feature>
<dbReference type="AlphaFoldDB" id="A0A5P2B670"/>
<evidence type="ECO:0000313" key="2">
    <source>
        <dbReference type="EMBL" id="QES25934.1"/>
    </source>
</evidence>
<dbReference type="OrthoDB" id="4328726at2"/>
<gene>
    <name evidence="2" type="ORF">DEJ47_05195</name>
</gene>
<evidence type="ECO:0000313" key="3">
    <source>
        <dbReference type="Proteomes" id="UP000323046"/>
    </source>
</evidence>
<dbReference type="Proteomes" id="UP000323046">
    <property type="component" value="Chromosome"/>
</dbReference>
<proteinExistence type="predicted"/>